<dbReference type="InterPro" id="IPR036661">
    <property type="entry name" value="Luciferase-like_sf"/>
</dbReference>
<dbReference type="Gene3D" id="3.20.20.30">
    <property type="entry name" value="Luciferase-like domain"/>
    <property type="match status" value="1"/>
</dbReference>
<keyword evidence="1" id="KW-0285">Flavoprotein</keyword>
<dbReference type="SUPFAM" id="SSF51679">
    <property type="entry name" value="Bacterial luciferase-like"/>
    <property type="match status" value="1"/>
</dbReference>
<dbReference type="EMBL" id="BOOP01000053">
    <property type="protein sequence ID" value="GII43177.1"/>
    <property type="molecule type" value="Genomic_DNA"/>
</dbReference>
<reference evidence="6 7" key="1">
    <citation type="submission" date="2021-01" db="EMBL/GenBank/DDBJ databases">
        <title>Whole genome shotgun sequence of Planotetraspora phitsanulokensis NBRC 104273.</title>
        <authorList>
            <person name="Komaki H."/>
            <person name="Tamura T."/>
        </authorList>
    </citation>
    <scope>NUCLEOTIDE SEQUENCE [LARGE SCALE GENOMIC DNA]</scope>
    <source>
        <strain evidence="6 7">NBRC 104273</strain>
    </source>
</reference>
<accession>A0A8J3XIH7</accession>
<name>A0A8J3XIH7_9ACTN</name>
<dbReference type="GO" id="GO:0046306">
    <property type="term" value="P:alkanesulfonate catabolic process"/>
    <property type="evidence" value="ECO:0007669"/>
    <property type="project" value="TreeGrafter"/>
</dbReference>
<dbReference type="InterPro" id="IPR019923">
    <property type="entry name" value="Lucif-like_OxRdtase_MSMEG_2516"/>
</dbReference>
<proteinExistence type="predicted"/>
<dbReference type="Pfam" id="PF00296">
    <property type="entry name" value="Bac_luciferase"/>
    <property type="match status" value="1"/>
</dbReference>
<dbReference type="GO" id="GO:0008726">
    <property type="term" value="F:alkanesulfonate monooxygenase activity"/>
    <property type="evidence" value="ECO:0007669"/>
    <property type="project" value="TreeGrafter"/>
</dbReference>
<sequence length="255" mass="27240">MQEVKDLGYDVLQAGDHFGMPAPFPSLVAAGEVPGIGLGTYVLNAGIQHPAYLARDVADIWRLTDGRLELGLGAGYVPAEFEAAGLPFGTPGSRLRRLEEVVTELRKLLAAQPDTPRPPILLAGAGDRMMSMAARTADIISFSIVAGFGTGTPEEALASRVQRVREAAGERIADIKLNLFVAGVGAKVADIDLSMLSTAMGVPPETLAELPSVLIGSPQQIADTLLRYREEYGISYISVMEDHMRTFAEVIPLLR</sequence>
<evidence type="ECO:0000256" key="4">
    <source>
        <dbReference type="ARBA" id="ARBA00023033"/>
    </source>
</evidence>
<dbReference type="Proteomes" id="UP000622547">
    <property type="component" value="Unassembled WGS sequence"/>
</dbReference>
<dbReference type="InterPro" id="IPR011251">
    <property type="entry name" value="Luciferase-like_dom"/>
</dbReference>
<gene>
    <name evidence="6" type="ORF">Pph01_81800</name>
</gene>
<keyword evidence="2" id="KW-0288">FMN</keyword>
<evidence type="ECO:0000256" key="1">
    <source>
        <dbReference type="ARBA" id="ARBA00022630"/>
    </source>
</evidence>
<dbReference type="InterPro" id="IPR050172">
    <property type="entry name" value="SsuD_RutA_monooxygenase"/>
</dbReference>
<dbReference type="NCBIfam" id="TIGR03621">
    <property type="entry name" value="F420_MSMEG_2516"/>
    <property type="match status" value="1"/>
</dbReference>
<evidence type="ECO:0000313" key="7">
    <source>
        <dbReference type="Proteomes" id="UP000622547"/>
    </source>
</evidence>
<feature type="domain" description="Luciferase-like" evidence="5">
    <location>
        <begin position="5"/>
        <end position="177"/>
    </location>
</feature>
<evidence type="ECO:0000259" key="5">
    <source>
        <dbReference type="Pfam" id="PF00296"/>
    </source>
</evidence>
<protein>
    <submittedName>
        <fullName evidence="6">LLM class F420-dependent oxidoreductase</fullName>
    </submittedName>
</protein>
<dbReference type="PANTHER" id="PTHR42847">
    <property type="entry name" value="ALKANESULFONATE MONOOXYGENASE"/>
    <property type="match status" value="1"/>
</dbReference>
<keyword evidence="3" id="KW-0560">Oxidoreductase</keyword>
<keyword evidence="7" id="KW-1185">Reference proteome</keyword>
<evidence type="ECO:0000313" key="6">
    <source>
        <dbReference type="EMBL" id="GII43177.1"/>
    </source>
</evidence>
<dbReference type="AlphaFoldDB" id="A0A8J3XIH7"/>
<evidence type="ECO:0000256" key="2">
    <source>
        <dbReference type="ARBA" id="ARBA00022643"/>
    </source>
</evidence>
<keyword evidence="4" id="KW-0503">Monooxygenase</keyword>
<evidence type="ECO:0000256" key="3">
    <source>
        <dbReference type="ARBA" id="ARBA00023002"/>
    </source>
</evidence>
<organism evidence="6 7">
    <name type="scientific">Planotetraspora phitsanulokensis</name>
    <dbReference type="NCBI Taxonomy" id="575192"/>
    <lineage>
        <taxon>Bacteria</taxon>
        <taxon>Bacillati</taxon>
        <taxon>Actinomycetota</taxon>
        <taxon>Actinomycetes</taxon>
        <taxon>Streptosporangiales</taxon>
        <taxon>Streptosporangiaceae</taxon>
        <taxon>Planotetraspora</taxon>
    </lineage>
</organism>
<comment type="caution">
    <text evidence="6">The sequence shown here is derived from an EMBL/GenBank/DDBJ whole genome shotgun (WGS) entry which is preliminary data.</text>
</comment>
<dbReference type="PANTHER" id="PTHR42847:SF4">
    <property type="entry name" value="ALKANESULFONATE MONOOXYGENASE-RELATED"/>
    <property type="match status" value="1"/>
</dbReference>